<keyword evidence="3" id="KW-1185">Reference proteome</keyword>
<organism evidence="2 3">
    <name type="scientific">Winogradskyella thalassocola</name>
    <dbReference type="NCBI Taxonomy" id="262004"/>
    <lineage>
        <taxon>Bacteria</taxon>
        <taxon>Pseudomonadati</taxon>
        <taxon>Bacteroidota</taxon>
        <taxon>Flavobacteriia</taxon>
        <taxon>Flavobacteriales</taxon>
        <taxon>Flavobacteriaceae</taxon>
        <taxon>Winogradskyella</taxon>
    </lineage>
</organism>
<dbReference type="RefSeq" id="WP_092469286.1">
    <property type="nucleotide sequence ID" value="NZ_FNCZ01000007.1"/>
</dbReference>
<gene>
    <name evidence="2" type="ORF">SAMN04489796_1075</name>
</gene>
<dbReference type="AlphaFoldDB" id="A0A1G8HP70"/>
<dbReference type="OrthoDB" id="1431165at2"/>
<sequence length="347" mass="37134">MKTLKLTILCTLMSGLLSFSQTVHTVDNRDQSGAQFTELQTAVDAANAGDIIQVHPSSDSYGNITVGKMLTIMGLGHNPANTNGVVATLGNITFINNSAGSEIKGVELHRISCGNSTTSPNQNNIHIINNRINNTITGSSTDDLSNGWIIEGNYFTYNSTNINPQSGTNDWQVKNNFLRGSLYNLNNTSIVTNNIFLSTANSQTFFGSCTSPLVNNNIFLATGTLTEIGLSSSTITFVSNITYSYYGATIAPLSGSNNLDNTNPMFENVPFGSVTEFYNNDFNLSNGSPGINTGSDGTDIGLFGNNFVFDPNGRPNLTPYPESITITNSVVAPGQTLNVDFIAIQKQ</sequence>
<evidence type="ECO:0000256" key="1">
    <source>
        <dbReference type="SAM" id="SignalP"/>
    </source>
</evidence>
<evidence type="ECO:0008006" key="4">
    <source>
        <dbReference type="Google" id="ProtNLM"/>
    </source>
</evidence>
<dbReference type="Proteomes" id="UP000199492">
    <property type="component" value="Unassembled WGS sequence"/>
</dbReference>
<dbReference type="SUPFAM" id="SSF51126">
    <property type="entry name" value="Pectin lyase-like"/>
    <property type="match status" value="1"/>
</dbReference>
<feature type="chain" id="PRO_5011707124" description="Right handed beta helix region" evidence="1">
    <location>
        <begin position="26"/>
        <end position="347"/>
    </location>
</feature>
<keyword evidence="1" id="KW-0732">Signal</keyword>
<proteinExistence type="predicted"/>
<dbReference type="EMBL" id="FNCZ01000007">
    <property type="protein sequence ID" value="SDI08447.1"/>
    <property type="molecule type" value="Genomic_DNA"/>
</dbReference>
<dbReference type="STRING" id="262004.SAMN04489796_1075"/>
<feature type="signal peptide" evidence="1">
    <location>
        <begin position="1"/>
        <end position="25"/>
    </location>
</feature>
<accession>A0A1G8HP70</accession>
<name>A0A1G8HP70_9FLAO</name>
<evidence type="ECO:0000313" key="2">
    <source>
        <dbReference type="EMBL" id="SDI08447.1"/>
    </source>
</evidence>
<evidence type="ECO:0000313" key="3">
    <source>
        <dbReference type="Proteomes" id="UP000199492"/>
    </source>
</evidence>
<reference evidence="3" key="1">
    <citation type="submission" date="2016-10" db="EMBL/GenBank/DDBJ databases">
        <authorList>
            <person name="Varghese N."/>
            <person name="Submissions S."/>
        </authorList>
    </citation>
    <scope>NUCLEOTIDE SEQUENCE [LARGE SCALE GENOMIC DNA]</scope>
    <source>
        <strain evidence="3">DSM 15363</strain>
    </source>
</reference>
<dbReference type="InterPro" id="IPR011050">
    <property type="entry name" value="Pectin_lyase_fold/virulence"/>
</dbReference>
<protein>
    <recommendedName>
        <fullName evidence="4">Right handed beta helix region</fullName>
    </recommendedName>
</protein>